<evidence type="ECO:0000313" key="2">
    <source>
        <dbReference type="EMBL" id="KAK2729257.1"/>
    </source>
</evidence>
<evidence type="ECO:0000313" key="3">
    <source>
        <dbReference type="Proteomes" id="UP001281614"/>
    </source>
</evidence>
<comment type="caution">
    <text evidence="2">The sequence shown here is derived from an EMBL/GenBank/DDBJ whole genome shotgun (WGS) entry which is preliminary data.</text>
</comment>
<gene>
    <name evidence="2" type="ORF">CKAH01_10345</name>
</gene>
<protein>
    <submittedName>
        <fullName evidence="2">Uncharacterized protein</fullName>
    </submittedName>
</protein>
<accession>A0AAE0CX93</accession>
<organism evidence="2 3">
    <name type="scientific">Colletotrichum kahawae</name>
    <name type="common">Coffee berry disease fungus</name>
    <dbReference type="NCBI Taxonomy" id="34407"/>
    <lineage>
        <taxon>Eukaryota</taxon>
        <taxon>Fungi</taxon>
        <taxon>Dikarya</taxon>
        <taxon>Ascomycota</taxon>
        <taxon>Pezizomycotina</taxon>
        <taxon>Sordariomycetes</taxon>
        <taxon>Hypocreomycetidae</taxon>
        <taxon>Glomerellales</taxon>
        <taxon>Glomerellaceae</taxon>
        <taxon>Colletotrichum</taxon>
        <taxon>Colletotrichum gloeosporioides species complex</taxon>
    </lineage>
</organism>
<evidence type="ECO:0000256" key="1">
    <source>
        <dbReference type="SAM" id="MobiDB-lite"/>
    </source>
</evidence>
<feature type="region of interest" description="Disordered" evidence="1">
    <location>
        <begin position="130"/>
        <end position="157"/>
    </location>
</feature>
<dbReference type="AlphaFoldDB" id="A0AAE0CX93"/>
<sequence>MPWRGQQRKKEGKEGHFENLDLAAEGIHMWRTLIHQNQSRTQFNVTEAKEGARKARAGKQGIQPGAGAGAGALPLLTSARDVPPHQIVVPCPASPVPSPVHLHYRRFPNPPLLPEHHHYLYLFHAPDDDHDDNVDTDDRNRTRRSPPTSRATTAPASARPLHLSLLHRTPSSAARCTTPDCTGRLFHFCTCEPLSRPVSLRLPDHSLPLCFASLARCPACFLLLLRRRSARAFSPSIPLSCTRTIVGYTLDGNIIFPIITSLEKKDDGTAPCCGCCAAVPSSLLCAVPSIFPHLFFPLHYQSFSSSFSDPDAPAPPFRRRHHNSPPLFLTSALVLAASG</sequence>
<feature type="compositionally biased region" description="Low complexity" evidence="1">
    <location>
        <begin position="145"/>
        <end position="157"/>
    </location>
</feature>
<keyword evidence="3" id="KW-1185">Reference proteome</keyword>
<proteinExistence type="predicted"/>
<dbReference type="Proteomes" id="UP001281614">
    <property type="component" value="Unassembled WGS sequence"/>
</dbReference>
<dbReference type="EMBL" id="VYYT01000810">
    <property type="protein sequence ID" value="KAK2729257.1"/>
    <property type="molecule type" value="Genomic_DNA"/>
</dbReference>
<reference evidence="2" key="1">
    <citation type="submission" date="2023-02" db="EMBL/GenBank/DDBJ databases">
        <title>Colletotrichum kahawae CIFC_Que2 genome sequencing and assembly.</title>
        <authorList>
            <person name="Baroncelli R."/>
        </authorList>
    </citation>
    <scope>NUCLEOTIDE SEQUENCE</scope>
    <source>
        <strain evidence="2">CIFC_Que2</strain>
    </source>
</reference>
<name>A0AAE0CX93_COLKA</name>